<gene>
    <name evidence="7" type="ORF">PCAL00307_LOCUS6604</name>
</gene>
<dbReference type="AlphaFoldDB" id="A0A7S3ZRH2"/>
<comment type="subcellular location">
    <subcellularLocation>
        <location evidence="2">Cytoplasm</location>
    </subcellularLocation>
    <subcellularLocation>
        <location evidence="1">Photoreceptor inner segment</location>
    </subcellularLocation>
</comment>
<name>A0A7S3ZRH2_9STRA</name>
<proteinExistence type="predicted"/>
<sequence>MARFTDDKQPKTPTAPRPDNFRTYLAVRRSRFVPREAPLRDASNSPVASPTRALRIATPRTCSPAARTPQKPAAAAPSKSAARRPASFDACALTPAAASPGVLRGGSPAEASIESYVPAFDAFGVPMQQTFAGGLPATPSPVRAPALALPSVTRAAALLPSPKVMRADAAPRPSPKVRDDPPPPKVPPSKKSGGASSLFARLAQDRAPPPPQPGRRKTALVGGARFAAGAAPSKMRGVVSARLRCTKCAHDVSRFPGYRWRPTAAYLHFRNYHPDPARLLEEAEAADGHAAYCCQCAWLDAVELRDLGCDHAWVGY</sequence>
<evidence type="ECO:0000256" key="6">
    <source>
        <dbReference type="SAM" id="MobiDB-lite"/>
    </source>
</evidence>
<keyword evidence="3" id="KW-0963">Cytoplasm</keyword>
<protein>
    <recommendedName>
        <fullName evidence="5">Cilia- and flagella-associated protein 418</fullName>
    </recommendedName>
</protein>
<evidence type="ECO:0000256" key="1">
    <source>
        <dbReference type="ARBA" id="ARBA00004437"/>
    </source>
</evidence>
<evidence type="ECO:0000256" key="2">
    <source>
        <dbReference type="ARBA" id="ARBA00004496"/>
    </source>
</evidence>
<reference evidence="7" key="1">
    <citation type="submission" date="2021-01" db="EMBL/GenBank/DDBJ databases">
        <authorList>
            <person name="Corre E."/>
            <person name="Pelletier E."/>
            <person name="Niang G."/>
            <person name="Scheremetjew M."/>
            <person name="Finn R."/>
            <person name="Kale V."/>
            <person name="Holt S."/>
            <person name="Cochrane G."/>
            <person name="Meng A."/>
            <person name="Brown T."/>
            <person name="Cohen L."/>
        </authorList>
    </citation>
    <scope>NUCLEOTIDE SEQUENCE</scope>
    <source>
        <strain evidence="7">CCMP1756</strain>
    </source>
</reference>
<feature type="region of interest" description="Disordered" evidence="6">
    <location>
        <begin position="163"/>
        <end position="195"/>
    </location>
</feature>
<organism evidence="7">
    <name type="scientific">Pelagomonas calceolata</name>
    <dbReference type="NCBI Taxonomy" id="35677"/>
    <lineage>
        <taxon>Eukaryota</taxon>
        <taxon>Sar</taxon>
        <taxon>Stramenopiles</taxon>
        <taxon>Ochrophyta</taxon>
        <taxon>Pelagophyceae</taxon>
        <taxon>Pelagomonadales</taxon>
        <taxon>Pelagomonadaceae</taxon>
        <taxon>Pelagomonas</taxon>
    </lineage>
</organism>
<dbReference type="PANTHER" id="PTHR33958:SF1">
    <property type="entry name" value="CILIA- AND FLAGELLA-ASSOCIATED PROTEIN 418"/>
    <property type="match status" value="1"/>
</dbReference>
<evidence type="ECO:0000256" key="4">
    <source>
        <dbReference type="ARBA" id="ARBA00024819"/>
    </source>
</evidence>
<feature type="region of interest" description="Disordered" evidence="6">
    <location>
        <begin position="1"/>
        <end position="86"/>
    </location>
</feature>
<dbReference type="PANTHER" id="PTHR33958">
    <property type="entry name" value="PROTEIN C8ORF37"/>
    <property type="match status" value="1"/>
</dbReference>
<dbReference type="EMBL" id="HBIW01007835">
    <property type="protein sequence ID" value="CAE0691168.1"/>
    <property type="molecule type" value="Transcribed_RNA"/>
</dbReference>
<dbReference type="GO" id="GO:0005829">
    <property type="term" value="C:cytosol"/>
    <property type="evidence" value="ECO:0007669"/>
    <property type="project" value="TreeGrafter"/>
</dbReference>
<evidence type="ECO:0000313" key="7">
    <source>
        <dbReference type="EMBL" id="CAE0691168.1"/>
    </source>
</evidence>
<feature type="compositionally biased region" description="Basic and acidic residues" evidence="6">
    <location>
        <begin position="1"/>
        <end position="10"/>
    </location>
</feature>
<dbReference type="InterPro" id="IPR029239">
    <property type="entry name" value="CFAP418"/>
</dbReference>
<dbReference type="Pfam" id="PF14996">
    <property type="entry name" value="RMP"/>
    <property type="match status" value="1"/>
</dbReference>
<evidence type="ECO:0000256" key="5">
    <source>
        <dbReference type="ARBA" id="ARBA00026215"/>
    </source>
</evidence>
<feature type="compositionally biased region" description="Low complexity" evidence="6">
    <location>
        <begin position="64"/>
        <end position="86"/>
    </location>
</feature>
<comment type="function">
    <text evidence="4">May be involved in photoreceptor outer segment disk morphogenesis.</text>
</comment>
<evidence type="ECO:0000256" key="3">
    <source>
        <dbReference type="ARBA" id="ARBA00022490"/>
    </source>
</evidence>
<accession>A0A7S3ZRH2</accession>